<dbReference type="EMBL" id="BMAV01000534">
    <property type="protein sequence ID" value="GFY37882.1"/>
    <property type="molecule type" value="Genomic_DNA"/>
</dbReference>
<sequence length="116" mass="12383">MSPAHPRPVRSLSVQVKSTKGRAKMLESGASDEQKGGLRGVSECPAHPRPVRSLGVQVKAPKGRAKVLEKRTSRRAEGGSDEGAEGRICCAEARPTFPDVRGQGEDIILGNREAQN</sequence>
<evidence type="ECO:0000313" key="2">
    <source>
        <dbReference type="EMBL" id="GFY37882.1"/>
    </source>
</evidence>
<evidence type="ECO:0000256" key="1">
    <source>
        <dbReference type="SAM" id="MobiDB-lite"/>
    </source>
</evidence>
<dbReference type="Proteomes" id="UP000886998">
    <property type="component" value="Unassembled WGS sequence"/>
</dbReference>
<organism evidence="2 3">
    <name type="scientific">Trichonephila inaurata madagascariensis</name>
    <dbReference type="NCBI Taxonomy" id="2747483"/>
    <lineage>
        <taxon>Eukaryota</taxon>
        <taxon>Metazoa</taxon>
        <taxon>Ecdysozoa</taxon>
        <taxon>Arthropoda</taxon>
        <taxon>Chelicerata</taxon>
        <taxon>Arachnida</taxon>
        <taxon>Araneae</taxon>
        <taxon>Araneomorphae</taxon>
        <taxon>Entelegynae</taxon>
        <taxon>Araneoidea</taxon>
        <taxon>Nephilidae</taxon>
        <taxon>Trichonephila</taxon>
        <taxon>Trichonephila inaurata</taxon>
    </lineage>
</organism>
<feature type="compositionally biased region" description="Basic and acidic residues" evidence="1">
    <location>
        <begin position="66"/>
        <end position="78"/>
    </location>
</feature>
<comment type="caution">
    <text evidence="2">The sequence shown here is derived from an EMBL/GenBank/DDBJ whole genome shotgun (WGS) entry which is preliminary data.</text>
</comment>
<gene>
    <name evidence="2" type="ORF">TNIN_342311</name>
</gene>
<name>A0A8X6WMG0_9ARAC</name>
<proteinExistence type="predicted"/>
<keyword evidence="3" id="KW-1185">Reference proteome</keyword>
<protein>
    <submittedName>
        <fullName evidence="2">Uncharacterized protein</fullName>
    </submittedName>
</protein>
<reference evidence="2" key="1">
    <citation type="submission" date="2020-08" db="EMBL/GenBank/DDBJ databases">
        <title>Multicomponent nature underlies the extraordinary mechanical properties of spider dragline silk.</title>
        <authorList>
            <person name="Kono N."/>
            <person name="Nakamura H."/>
            <person name="Mori M."/>
            <person name="Yoshida Y."/>
            <person name="Ohtoshi R."/>
            <person name="Malay A.D."/>
            <person name="Moran D.A.P."/>
            <person name="Tomita M."/>
            <person name="Numata K."/>
            <person name="Arakawa K."/>
        </authorList>
    </citation>
    <scope>NUCLEOTIDE SEQUENCE</scope>
</reference>
<feature type="region of interest" description="Disordered" evidence="1">
    <location>
        <begin position="1"/>
        <end position="84"/>
    </location>
</feature>
<dbReference type="AlphaFoldDB" id="A0A8X6WMG0"/>
<evidence type="ECO:0000313" key="3">
    <source>
        <dbReference type="Proteomes" id="UP000886998"/>
    </source>
</evidence>
<accession>A0A8X6WMG0</accession>